<dbReference type="CDD" id="cd10568">
    <property type="entry name" value="SWIB_like"/>
    <property type="match status" value="1"/>
</dbReference>
<name>R4XED3_TAPDE</name>
<dbReference type="Pfam" id="PF02201">
    <property type="entry name" value="SWIB"/>
    <property type="match status" value="1"/>
</dbReference>
<evidence type="ECO:0000259" key="1">
    <source>
        <dbReference type="PROSITE" id="PS51925"/>
    </source>
</evidence>
<dbReference type="Proteomes" id="UP000013776">
    <property type="component" value="Unassembled WGS sequence"/>
</dbReference>
<dbReference type="SMART" id="SM00151">
    <property type="entry name" value="SWIB"/>
    <property type="match status" value="1"/>
</dbReference>
<keyword evidence="3" id="KW-1185">Reference proteome</keyword>
<dbReference type="OrthoDB" id="10263741at2759"/>
<dbReference type="InterPro" id="IPR003121">
    <property type="entry name" value="SWIB_MDM2_domain"/>
</dbReference>
<dbReference type="eggNOG" id="KOG2570">
    <property type="taxonomic scope" value="Eukaryota"/>
</dbReference>
<dbReference type="Gene3D" id="1.10.245.10">
    <property type="entry name" value="SWIB/MDM2 domain"/>
    <property type="match status" value="1"/>
</dbReference>
<sequence>MEAKIDSTITRKKFDMQDALNRPIKVKRTMRIWCSNTVHDQAWQLINPDMDENNFDFENDNVPSWTLKLVGAVLPDPAQDEDDYPLPKFTDLVRSILIDEDKGFDGLYSDGPILDYQKPPEVAGSTHPSLHGIEINRKGDSDVCLKISITFENSPERYKLQPKLSDLIDMETATRQEIMTGLWDYVQARKLQDTEEKRLIHADSTLLEIFGQDRLFFPDLPKAINQLLLPLDPVVLEYTVQTDKAETKSPHCWDVEVVLDSPVRATYLSVLKSLQTPDPEIETLDQQIAATVLEIEASLDKKDFFECYAENPGDFIKEWLASQNYDMEVMMGEVKKVSGEDARRSDFYNAERPWLRESLAHYLSEPRAV</sequence>
<gene>
    <name evidence="2" type="ORF">TAPDE_001562</name>
</gene>
<comment type="caution">
    <text evidence="2">The sequence shown here is derived from an EMBL/GenBank/DDBJ whole genome shotgun (WGS) entry which is preliminary data.</text>
</comment>
<dbReference type="VEuPathDB" id="FungiDB:TAPDE_001562"/>
<dbReference type="InterPro" id="IPR036885">
    <property type="entry name" value="SWIB_MDM2_dom_sf"/>
</dbReference>
<protein>
    <submittedName>
        <fullName evidence="2">SWI/SNF and RSC complex subunit Ssr35 / FY16936</fullName>
    </submittedName>
</protein>
<accession>R4XED3</accession>
<organism evidence="2 3">
    <name type="scientific">Taphrina deformans (strain PYCC 5710 / ATCC 11124 / CBS 356.35 / IMI 108563 / JCM 9778 / NBRC 8474)</name>
    <name type="common">Peach leaf curl fungus</name>
    <name type="synonym">Lalaria deformans</name>
    <dbReference type="NCBI Taxonomy" id="1097556"/>
    <lineage>
        <taxon>Eukaryota</taxon>
        <taxon>Fungi</taxon>
        <taxon>Dikarya</taxon>
        <taxon>Ascomycota</taxon>
        <taxon>Taphrinomycotina</taxon>
        <taxon>Taphrinomycetes</taxon>
        <taxon>Taphrinales</taxon>
        <taxon>Taphrinaceae</taxon>
        <taxon>Taphrina</taxon>
    </lineage>
</organism>
<dbReference type="STRING" id="1097556.R4XED3"/>
<evidence type="ECO:0000313" key="3">
    <source>
        <dbReference type="Proteomes" id="UP000013776"/>
    </source>
</evidence>
<dbReference type="PROSITE" id="PS51925">
    <property type="entry name" value="SWIB_MDM2"/>
    <property type="match status" value="1"/>
</dbReference>
<dbReference type="InterPro" id="IPR019835">
    <property type="entry name" value="SWIB_domain"/>
</dbReference>
<feature type="domain" description="DM2" evidence="1">
    <location>
        <begin position="153"/>
        <end position="230"/>
    </location>
</feature>
<dbReference type="EMBL" id="CAHR02000056">
    <property type="protein sequence ID" value="CCG81727.1"/>
    <property type="molecule type" value="Genomic_DNA"/>
</dbReference>
<evidence type="ECO:0000313" key="2">
    <source>
        <dbReference type="EMBL" id="CCG81727.1"/>
    </source>
</evidence>
<dbReference type="PANTHER" id="PTHR13844">
    <property type="entry name" value="SWI/SNF-RELATED MATRIX-ASSOCIATED ACTIN-DEPENDENT REGULATOR OF CHROMATIN SUBFAMILY D"/>
    <property type="match status" value="1"/>
</dbReference>
<dbReference type="SUPFAM" id="SSF47592">
    <property type="entry name" value="SWIB/MDM2 domain"/>
    <property type="match status" value="1"/>
</dbReference>
<proteinExistence type="predicted"/>
<reference evidence="2 3" key="1">
    <citation type="journal article" date="2013" name="MBio">
        <title>Genome sequencing of the plant pathogen Taphrina deformans, the causal agent of peach leaf curl.</title>
        <authorList>
            <person name="Cisse O.H."/>
            <person name="Almeida J.M.G.C.F."/>
            <person name="Fonseca A."/>
            <person name="Kumar A.A."/>
            <person name="Salojaervi J."/>
            <person name="Overmyer K."/>
            <person name="Hauser P.M."/>
            <person name="Pagni M."/>
        </authorList>
    </citation>
    <scope>NUCLEOTIDE SEQUENCE [LARGE SCALE GENOMIC DNA]</scope>
    <source>
        <strain evidence="3">PYCC 5710 / ATCC 11124 / CBS 356.35 / IMI 108563 / JCM 9778 / NBRC 8474</strain>
    </source>
</reference>
<dbReference type="AlphaFoldDB" id="R4XED3"/>